<dbReference type="RefSeq" id="WP_346820534.1">
    <property type="nucleotide sequence ID" value="NZ_JBDKWZ010000003.1"/>
</dbReference>
<protein>
    <submittedName>
        <fullName evidence="1">YjjG family noncanonical pyrimidine nucleotidase</fullName>
        <ecNumber evidence="1">3.1.3.5</ecNumber>
    </submittedName>
</protein>
<accession>A0AAW9S479</accession>
<dbReference type="SFLD" id="SFLDG01129">
    <property type="entry name" value="C1.5:_HAD__Beta-PGM__Phosphata"/>
    <property type="match status" value="1"/>
</dbReference>
<dbReference type="AlphaFoldDB" id="A0AAW9S479"/>
<dbReference type="NCBIfam" id="TIGR01549">
    <property type="entry name" value="HAD-SF-IA-v1"/>
    <property type="match status" value="1"/>
</dbReference>
<dbReference type="Proteomes" id="UP001403385">
    <property type="component" value="Unassembled WGS sequence"/>
</dbReference>
<comment type="caution">
    <text evidence="1">The sequence shown here is derived from an EMBL/GenBank/DDBJ whole genome shotgun (WGS) entry which is preliminary data.</text>
</comment>
<dbReference type="InterPro" id="IPR041492">
    <property type="entry name" value="HAD_2"/>
</dbReference>
<dbReference type="Gene3D" id="1.10.150.240">
    <property type="entry name" value="Putative phosphatase, domain 2"/>
    <property type="match status" value="1"/>
</dbReference>
<dbReference type="SUPFAM" id="SSF56784">
    <property type="entry name" value="HAD-like"/>
    <property type="match status" value="1"/>
</dbReference>
<dbReference type="InterPro" id="IPR052550">
    <property type="entry name" value="Pyrimidine_5'-ntase_YjjG"/>
</dbReference>
<dbReference type="GO" id="GO:0008253">
    <property type="term" value="F:5'-nucleotidase activity"/>
    <property type="evidence" value="ECO:0007669"/>
    <property type="project" value="UniProtKB-EC"/>
</dbReference>
<proteinExistence type="predicted"/>
<keyword evidence="2" id="KW-1185">Reference proteome</keyword>
<dbReference type="InterPro" id="IPR036412">
    <property type="entry name" value="HAD-like_sf"/>
</dbReference>
<dbReference type="EMBL" id="JBDKWZ010000003">
    <property type="protein sequence ID" value="MEN7547749.1"/>
    <property type="molecule type" value="Genomic_DNA"/>
</dbReference>
<dbReference type="InterPro" id="IPR023214">
    <property type="entry name" value="HAD_sf"/>
</dbReference>
<dbReference type="EC" id="3.1.3.5" evidence="1"/>
<keyword evidence="1" id="KW-0378">Hydrolase</keyword>
<dbReference type="InterPro" id="IPR023198">
    <property type="entry name" value="PGP-like_dom2"/>
</dbReference>
<dbReference type="SFLD" id="SFLDS00003">
    <property type="entry name" value="Haloacid_Dehalogenase"/>
    <property type="match status" value="1"/>
</dbReference>
<dbReference type="Gene3D" id="3.40.50.1000">
    <property type="entry name" value="HAD superfamily/HAD-like"/>
    <property type="match status" value="1"/>
</dbReference>
<dbReference type="InterPro" id="IPR006439">
    <property type="entry name" value="HAD-SF_hydro_IA"/>
</dbReference>
<dbReference type="NCBIfam" id="TIGR02254">
    <property type="entry name" value="YjjG_YfnB"/>
    <property type="match status" value="1"/>
</dbReference>
<sequence>MNVHRHLFFDLDHTLWDFERSSTETLSELFYEYEIGSLRKITFEEFLVSFKKINSELWHLYDHNQITKDYLRNKRFHLIFDHLGIDPKLVPSNMSQIYLARCPQKPYLIEHSLEVLEHLSQNYMLHIVTNGFKEVQGVKLKSANISHYFNCVITSECSGHKKPSKEIFTYALELTGAQLKEAVMIGDNLATDIKGAQAAGMDCIFFNPERIAHNEKLFKEITTLIELKNIY</sequence>
<reference evidence="1 2" key="1">
    <citation type="submission" date="2024-04" db="EMBL/GenBank/DDBJ databases">
        <title>Novel genus in family Flammeovirgaceae.</title>
        <authorList>
            <person name="Nguyen T.H."/>
            <person name="Vuong T.Q."/>
            <person name="Le H."/>
            <person name="Kim S.-G."/>
        </authorList>
    </citation>
    <scope>NUCLEOTIDE SEQUENCE [LARGE SCALE GENOMIC DNA]</scope>
    <source>
        <strain evidence="1 2">JCM 23209</strain>
    </source>
</reference>
<gene>
    <name evidence="1" type="ORF">AAG747_07510</name>
</gene>
<evidence type="ECO:0000313" key="1">
    <source>
        <dbReference type="EMBL" id="MEN7547749.1"/>
    </source>
</evidence>
<organism evidence="1 2">
    <name type="scientific">Rapidithrix thailandica</name>
    <dbReference type="NCBI Taxonomy" id="413964"/>
    <lineage>
        <taxon>Bacteria</taxon>
        <taxon>Pseudomonadati</taxon>
        <taxon>Bacteroidota</taxon>
        <taxon>Cytophagia</taxon>
        <taxon>Cytophagales</taxon>
        <taxon>Flammeovirgaceae</taxon>
        <taxon>Rapidithrix</taxon>
    </lineage>
</organism>
<dbReference type="InterPro" id="IPR011951">
    <property type="entry name" value="HAD-SF_hydro_IA_YjjG/PynA"/>
</dbReference>
<dbReference type="Pfam" id="PF13419">
    <property type="entry name" value="HAD_2"/>
    <property type="match status" value="1"/>
</dbReference>
<dbReference type="PANTHER" id="PTHR47478:SF1">
    <property type="entry name" value="PYRIMIDINE 5'-NUCLEOTIDASE YJJG"/>
    <property type="match status" value="1"/>
</dbReference>
<dbReference type="PANTHER" id="PTHR47478">
    <property type="match status" value="1"/>
</dbReference>
<evidence type="ECO:0000313" key="2">
    <source>
        <dbReference type="Proteomes" id="UP001403385"/>
    </source>
</evidence>
<name>A0AAW9S479_9BACT</name>